<protein>
    <submittedName>
        <fullName evidence="4">QsdR family transcriptional regulator</fullName>
    </submittedName>
</protein>
<feature type="domain" description="HTH tetR-type" evidence="3">
    <location>
        <begin position="1"/>
        <end position="59"/>
    </location>
</feature>
<proteinExistence type="predicted"/>
<dbReference type="Pfam" id="PF18598">
    <property type="entry name" value="TetR_C_36"/>
    <property type="match status" value="1"/>
</dbReference>
<dbReference type="RefSeq" id="WP_066161672.1">
    <property type="nucleotide sequence ID" value="NZ_CP136137.1"/>
</dbReference>
<gene>
    <name evidence="4" type="ORF">RVF87_13310</name>
</gene>
<evidence type="ECO:0000259" key="3">
    <source>
        <dbReference type="PROSITE" id="PS50977"/>
    </source>
</evidence>
<dbReference type="InterPro" id="IPR041485">
    <property type="entry name" value="TetR_C_36"/>
</dbReference>
<evidence type="ECO:0000313" key="5">
    <source>
        <dbReference type="Proteomes" id="UP001479933"/>
    </source>
</evidence>
<dbReference type="EMBL" id="CP136137">
    <property type="protein sequence ID" value="WYY06052.1"/>
    <property type="molecule type" value="Genomic_DNA"/>
</dbReference>
<name>A0ABZ2TXB7_9ACTN</name>
<dbReference type="Gene3D" id="1.10.357.10">
    <property type="entry name" value="Tetracycline Repressor, domain 2"/>
    <property type="match status" value="1"/>
</dbReference>
<evidence type="ECO:0000313" key="4">
    <source>
        <dbReference type="EMBL" id="WYY06052.1"/>
    </source>
</evidence>
<feature type="DNA-binding region" description="H-T-H motif" evidence="2">
    <location>
        <begin position="22"/>
        <end position="41"/>
    </location>
</feature>
<reference evidence="4 5" key="1">
    <citation type="journal article" date="2023" name="Virus Evol.">
        <title>Computational host range prediction-The good, the bad, and the ugly.</title>
        <authorList>
            <person name="Howell A.A."/>
            <person name="Versoza C.J."/>
            <person name="Pfeifer S.P."/>
        </authorList>
    </citation>
    <scope>NUCLEOTIDE SEQUENCE [LARGE SCALE GENOMIC DNA]</scope>
    <source>
        <strain evidence="4 5">1610/1b</strain>
    </source>
</reference>
<organism evidence="4 5">
    <name type="scientific">Gordonia hydrophobica</name>
    <dbReference type="NCBI Taxonomy" id="40516"/>
    <lineage>
        <taxon>Bacteria</taxon>
        <taxon>Bacillati</taxon>
        <taxon>Actinomycetota</taxon>
        <taxon>Actinomycetes</taxon>
        <taxon>Mycobacteriales</taxon>
        <taxon>Gordoniaceae</taxon>
        <taxon>Gordonia</taxon>
    </lineage>
</organism>
<evidence type="ECO:0000256" key="1">
    <source>
        <dbReference type="ARBA" id="ARBA00023125"/>
    </source>
</evidence>
<accession>A0ABZ2TXB7</accession>
<dbReference type="Proteomes" id="UP001479933">
    <property type="component" value="Chromosome"/>
</dbReference>
<dbReference type="InterPro" id="IPR009057">
    <property type="entry name" value="Homeodomain-like_sf"/>
</dbReference>
<evidence type="ECO:0000256" key="2">
    <source>
        <dbReference type="PROSITE-ProRule" id="PRU00335"/>
    </source>
</evidence>
<sequence length="192" mass="20976">MIDYDAVLDTARDTFITRGRIEVGELAQTVGVNRSTIYRRFNGRDGLLAEVIWSMADLALNTAHRRAAGVGAVKIAEMLGEFAAISNRDVAFRRFLAHEPERAFKIMTTWSGGVQPRIVGRVRDFLTEQVTAGALVPSLPLDDLALILVRITETFVYANLITGEEPDAVKVRQACAAMLGAPADPATFRKAS</sequence>
<dbReference type="PROSITE" id="PS50977">
    <property type="entry name" value="HTH_TETR_2"/>
    <property type="match status" value="1"/>
</dbReference>
<dbReference type="Pfam" id="PF00440">
    <property type="entry name" value="TetR_N"/>
    <property type="match status" value="1"/>
</dbReference>
<keyword evidence="5" id="KW-1185">Reference proteome</keyword>
<dbReference type="InterPro" id="IPR001647">
    <property type="entry name" value="HTH_TetR"/>
</dbReference>
<keyword evidence="1 2" id="KW-0238">DNA-binding</keyword>
<dbReference type="SUPFAM" id="SSF46689">
    <property type="entry name" value="Homeodomain-like"/>
    <property type="match status" value="1"/>
</dbReference>